<evidence type="ECO:0000313" key="2">
    <source>
        <dbReference type="Proteomes" id="UP000530564"/>
    </source>
</evidence>
<dbReference type="EMBL" id="JACIDK010000001">
    <property type="protein sequence ID" value="MBB3889496.1"/>
    <property type="molecule type" value="Genomic_DNA"/>
</dbReference>
<name>A0A839ZTE1_9CAUL</name>
<accession>A0A839ZTE1</accession>
<evidence type="ECO:0000313" key="1">
    <source>
        <dbReference type="EMBL" id="MBB3889496.1"/>
    </source>
</evidence>
<proteinExistence type="predicted"/>
<gene>
    <name evidence="1" type="ORF">GGQ61_000193</name>
</gene>
<dbReference type="RefSeq" id="WP_183769505.1">
    <property type="nucleotide sequence ID" value="NZ_JACIDK010000001.1"/>
</dbReference>
<dbReference type="Proteomes" id="UP000530564">
    <property type="component" value="Unassembled WGS sequence"/>
</dbReference>
<keyword evidence="2" id="KW-1185">Reference proteome</keyword>
<organism evidence="1 2">
    <name type="scientific">Phenylobacterium haematophilum</name>
    <dbReference type="NCBI Taxonomy" id="98513"/>
    <lineage>
        <taxon>Bacteria</taxon>
        <taxon>Pseudomonadati</taxon>
        <taxon>Pseudomonadota</taxon>
        <taxon>Alphaproteobacteria</taxon>
        <taxon>Caulobacterales</taxon>
        <taxon>Caulobacteraceae</taxon>
        <taxon>Phenylobacterium</taxon>
    </lineage>
</organism>
<reference evidence="1 2" key="1">
    <citation type="submission" date="2020-08" db="EMBL/GenBank/DDBJ databases">
        <title>Genomic Encyclopedia of Type Strains, Phase IV (KMG-IV): sequencing the most valuable type-strain genomes for metagenomic binning, comparative biology and taxonomic classification.</title>
        <authorList>
            <person name="Goeker M."/>
        </authorList>
    </citation>
    <scope>NUCLEOTIDE SEQUENCE [LARGE SCALE GENOMIC DNA]</scope>
    <source>
        <strain evidence="1 2">DSM 21793</strain>
    </source>
</reference>
<sequence>MSDLSTGDIVECIDDTPNRPESQIMPDLGALYTITNIRAVGDGSSVRLKELTPSCYLGGVCACGDCGWDAGRFRKVYRPNGELIAALMCDVPDEAPELVN</sequence>
<dbReference type="AlphaFoldDB" id="A0A839ZTE1"/>
<comment type="caution">
    <text evidence="1">The sequence shown here is derived from an EMBL/GenBank/DDBJ whole genome shotgun (WGS) entry which is preliminary data.</text>
</comment>
<protein>
    <submittedName>
        <fullName evidence="1">Uncharacterized protein</fullName>
    </submittedName>
</protein>